<comment type="caution">
    <text evidence="2">The sequence shown here is derived from an EMBL/GenBank/DDBJ whole genome shotgun (WGS) entry which is preliminary data.</text>
</comment>
<feature type="transmembrane region" description="Helical" evidence="1">
    <location>
        <begin position="51"/>
        <end position="70"/>
    </location>
</feature>
<dbReference type="EMBL" id="VFIA01000033">
    <property type="protein sequence ID" value="MBC3793875.1"/>
    <property type="molecule type" value="Genomic_DNA"/>
</dbReference>
<evidence type="ECO:0000313" key="3">
    <source>
        <dbReference type="Proteomes" id="UP000700732"/>
    </source>
</evidence>
<protein>
    <submittedName>
        <fullName evidence="2">Uncharacterized protein</fullName>
    </submittedName>
</protein>
<dbReference type="Proteomes" id="UP000700732">
    <property type="component" value="Unassembled WGS sequence"/>
</dbReference>
<sequence>MKWLLFASALAFGSSLFVLLYYRLSFRDRCPVCKQRDSFERVPRPTAVRAVLFYLPIQYYVCYSCISHFIRIKS</sequence>
<evidence type="ECO:0000313" key="2">
    <source>
        <dbReference type="EMBL" id="MBC3793875.1"/>
    </source>
</evidence>
<keyword evidence="1" id="KW-0812">Transmembrane</keyword>
<organism evidence="2 3">
    <name type="scientific">Spirosoma utsteinense</name>
    <dbReference type="NCBI Taxonomy" id="2585773"/>
    <lineage>
        <taxon>Bacteria</taxon>
        <taxon>Pseudomonadati</taxon>
        <taxon>Bacteroidota</taxon>
        <taxon>Cytophagia</taxon>
        <taxon>Cytophagales</taxon>
        <taxon>Cytophagaceae</taxon>
        <taxon>Spirosoma</taxon>
    </lineage>
</organism>
<keyword evidence="1" id="KW-1133">Transmembrane helix</keyword>
<reference evidence="2 3" key="1">
    <citation type="submission" date="2019-06" db="EMBL/GenBank/DDBJ databases">
        <title>Spirosoma utsteinense sp. nov. isolated from Antarctic ice-free soils.</title>
        <authorList>
            <person name="Tahon G."/>
        </authorList>
    </citation>
    <scope>NUCLEOTIDE SEQUENCE [LARGE SCALE GENOMIC DNA]</scope>
    <source>
        <strain evidence="2 3">LMG 31447</strain>
    </source>
</reference>
<keyword evidence="1" id="KW-0472">Membrane</keyword>
<proteinExistence type="predicted"/>
<keyword evidence="3" id="KW-1185">Reference proteome</keyword>
<evidence type="ECO:0000256" key="1">
    <source>
        <dbReference type="SAM" id="Phobius"/>
    </source>
</evidence>
<name>A0ABR6WBD2_9BACT</name>
<accession>A0ABR6WBD2</accession>
<gene>
    <name evidence="2" type="ORF">FH603_4398</name>
</gene>